<reference evidence="2" key="1">
    <citation type="submission" date="2020-11" db="EMBL/GenBank/DDBJ databases">
        <authorList>
            <consortium name="DOE Joint Genome Institute"/>
            <person name="Ahrendt S."/>
            <person name="Riley R."/>
            <person name="Andreopoulos W."/>
            <person name="Labutti K."/>
            <person name="Pangilinan J."/>
            <person name="Ruiz-Duenas F.J."/>
            <person name="Barrasa J.M."/>
            <person name="Sanchez-Garcia M."/>
            <person name="Camarero S."/>
            <person name="Miyauchi S."/>
            <person name="Serrano A."/>
            <person name="Linde D."/>
            <person name="Babiker R."/>
            <person name="Drula E."/>
            <person name="Ayuso-Fernandez I."/>
            <person name="Pacheco R."/>
            <person name="Padilla G."/>
            <person name="Ferreira P."/>
            <person name="Barriuso J."/>
            <person name="Kellner H."/>
            <person name="Castanera R."/>
            <person name="Alfaro M."/>
            <person name="Ramirez L."/>
            <person name="Pisabarro A.G."/>
            <person name="Kuo A."/>
            <person name="Tritt A."/>
            <person name="Lipzen A."/>
            <person name="He G."/>
            <person name="Yan M."/>
            <person name="Ng V."/>
            <person name="Cullen D."/>
            <person name="Martin F."/>
            <person name="Rosso M.-N."/>
            <person name="Henrissat B."/>
            <person name="Hibbett D."/>
            <person name="Martinez A.T."/>
            <person name="Grigoriev I.V."/>
        </authorList>
    </citation>
    <scope>NUCLEOTIDE SEQUENCE</scope>
    <source>
        <strain evidence="2">MF-IS2</strain>
    </source>
</reference>
<evidence type="ECO:0000313" key="2">
    <source>
        <dbReference type="EMBL" id="KAF9441059.1"/>
    </source>
</evidence>
<dbReference type="EMBL" id="MU152090">
    <property type="protein sequence ID" value="KAF9441059.1"/>
    <property type="molecule type" value="Genomic_DNA"/>
</dbReference>
<dbReference type="OrthoDB" id="5106486at2759"/>
<dbReference type="AlphaFoldDB" id="A0A9P5X012"/>
<sequence length="343" mass="37637">MAVEWSCLLLWATSGQLVTCLGKISNRKGGTSSSMWCTRPAMPGSQWLSKGEGRDLIDFVDQLINGNVTTNISLANIQIGIDILLEVSNPDTTHNSAAHNYTPQCQPGTCKQYIKDIVGWGVPAVGADEPLPLFWMKGLASVGKSAIAQTCTEEIKKLGRLGAAFFFTETMEIQFKALVIEPFQELEKTGKGIGQKMVLLPVSNDTNPDIKLYLCSGFKNILQHCNIPMTSQWPSENDIQMLVKALKGLFVYAATVLRDVDQARLLCSGWSYSGSGYTSGVMWLSNLLGLSKIGFQEACNQLSAMLHIHNPLVTASQINPSMTIVIKSARLIWIPIWIVRLIQ</sequence>
<feature type="signal peptide" evidence="1">
    <location>
        <begin position="1"/>
        <end position="15"/>
    </location>
</feature>
<gene>
    <name evidence="2" type="ORF">P691DRAFT_815224</name>
</gene>
<feature type="chain" id="PRO_5040422387" evidence="1">
    <location>
        <begin position="16"/>
        <end position="343"/>
    </location>
</feature>
<name>A0A9P5X012_9AGAR</name>
<keyword evidence="3" id="KW-1185">Reference proteome</keyword>
<organism evidence="2 3">
    <name type="scientific">Macrolepiota fuliginosa MF-IS2</name>
    <dbReference type="NCBI Taxonomy" id="1400762"/>
    <lineage>
        <taxon>Eukaryota</taxon>
        <taxon>Fungi</taxon>
        <taxon>Dikarya</taxon>
        <taxon>Basidiomycota</taxon>
        <taxon>Agaricomycotina</taxon>
        <taxon>Agaricomycetes</taxon>
        <taxon>Agaricomycetidae</taxon>
        <taxon>Agaricales</taxon>
        <taxon>Agaricineae</taxon>
        <taxon>Agaricaceae</taxon>
        <taxon>Macrolepiota</taxon>
    </lineage>
</organism>
<comment type="caution">
    <text evidence="2">The sequence shown here is derived from an EMBL/GenBank/DDBJ whole genome shotgun (WGS) entry which is preliminary data.</text>
</comment>
<evidence type="ECO:0000256" key="1">
    <source>
        <dbReference type="SAM" id="SignalP"/>
    </source>
</evidence>
<proteinExistence type="predicted"/>
<evidence type="ECO:0000313" key="3">
    <source>
        <dbReference type="Proteomes" id="UP000807342"/>
    </source>
</evidence>
<dbReference type="Proteomes" id="UP000807342">
    <property type="component" value="Unassembled WGS sequence"/>
</dbReference>
<accession>A0A9P5X012</accession>
<protein>
    <submittedName>
        <fullName evidence="2">Uncharacterized protein</fullName>
    </submittedName>
</protein>
<keyword evidence="1" id="KW-0732">Signal</keyword>